<name>A0A9P0NVJ4_ACAOB</name>
<dbReference type="OrthoDB" id="65569at2759"/>
<keyword evidence="2" id="KW-1185">Reference proteome</keyword>
<comment type="caution">
    <text evidence="1">The sequence shown here is derived from an EMBL/GenBank/DDBJ whole genome shotgun (WGS) entry which is preliminary data.</text>
</comment>
<accession>A0A9P0NVJ4</accession>
<organism evidence="1 2">
    <name type="scientific">Acanthoscelides obtectus</name>
    <name type="common">Bean weevil</name>
    <name type="synonym">Bruchus obtectus</name>
    <dbReference type="NCBI Taxonomy" id="200917"/>
    <lineage>
        <taxon>Eukaryota</taxon>
        <taxon>Metazoa</taxon>
        <taxon>Ecdysozoa</taxon>
        <taxon>Arthropoda</taxon>
        <taxon>Hexapoda</taxon>
        <taxon>Insecta</taxon>
        <taxon>Pterygota</taxon>
        <taxon>Neoptera</taxon>
        <taxon>Endopterygota</taxon>
        <taxon>Coleoptera</taxon>
        <taxon>Polyphaga</taxon>
        <taxon>Cucujiformia</taxon>
        <taxon>Chrysomeloidea</taxon>
        <taxon>Chrysomelidae</taxon>
        <taxon>Bruchinae</taxon>
        <taxon>Bruchini</taxon>
        <taxon>Acanthoscelides</taxon>
    </lineage>
</organism>
<sequence length="40" mass="4702">MWLQIWRCSNRCPLAFDCVRSLIGTSKRGSIWSGQDLLRF</sequence>
<reference evidence="1" key="1">
    <citation type="submission" date="2022-03" db="EMBL/GenBank/DDBJ databases">
        <authorList>
            <person name="Sayadi A."/>
        </authorList>
    </citation>
    <scope>NUCLEOTIDE SEQUENCE</scope>
</reference>
<gene>
    <name evidence="1" type="ORF">ACAOBT_LOCUS531</name>
</gene>
<evidence type="ECO:0000313" key="2">
    <source>
        <dbReference type="Proteomes" id="UP001152888"/>
    </source>
</evidence>
<dbReference type="Proteomes" id="UP001152888">
    <property type="component" value="Unassembled WGS sequence"/>
</dbReference>
<proteinExistence type="predicted"/>
<dbReference type="AlphaFoldDB" id="A0A9P0NVJ4"/>
<protein>
    <submittedName>
        <fullName evidence="1">Uncharacterized protein</fullName>
    </submittedName>
</protein>
<evidence type="ECO:0000313" key="1">
    <source>
        <dbReference type="EMBL" id="CAH1954393.1"/>
    </source>
</evidence>
<dbReference type="EMBL" id="CAKOFQ010006653">
    <property type="protein sequence ID" value="CAH1954393.1"/>
    <property type="molecule type" value="Genomic_DNA"/>
</dbReference>